<sequence>MGLSGCSGSADGHAGATATPSSPASAAPASQGAAQVPGPGVPKVETPIDTARFRAAPCGSLTPAQAENLVGAGIVPRPDLNAPAGPSCAWHSQAHVIVTFSNVDNLGLTSYYRAKGTVYPFFMPLDPIGGYPIVAYGQIDLRASKAQCEVALGTSDRDTVAVSVTQSPQNRGANGDACESAHQVAGLVLSNLKGGR</sequence>
<feature type="region of interest" description="Disordered" evidence="1">
    <location>
        <begin position="1"/>
        <end position="45"/>
    </location>
</feature>
<dbReference type="InterPro" id="IPR024520">
    <property type="entry name" value="DUF3558"/>
</dbReference>
<dbReference type="Proteomes" id="UP000470404">
    <property type="component" value="Unassembled WGS sequence"/>
</dbReference>
<keyword evidence="3" id="KW-1185">Reference proteome</keyword>
<comment type="caution">
    <text evidence="2">The sequence shown here is derived from an EMBL/GenBank/DDBJ whole genome shotgun (WGS) entry which is preliminary data.</text>
</comment>
<accession>A0ABX0BZY0</accession>
<proteinExistence type="predicted"/>
<evidence type="ECO:0000313" key="2">
    <source>
        <dbReference type="EMBL" id="NEC59759.1"/>
    </source>
</evidence>
<gene>
    <name evidence="2" type="ORF">G3I59_30305</name>
</gene>
<organism evidence="2 3">
    <name type="scientific">Amycolatopsis rubida</name>
    <dbReference type="NCBI Taxonomy" id="112413"/>
    <lineage>
        <taxon>Bacteria</taxon>
        <taxon>Bacillati</taxon>
        <taxon>Actinomycetota</taxon>
        <taxon>Actinomycetes</taxon>
        <taxon>Pseudonocardiales</taxon>
        <taxon>Pseudonocardiaceae</taxon>
        <taxon>Amycolatopsis</taxon>
    </lineage>
</organism>
<dbReference type="Pfam" id="PF12079">
    <property type="entry name" value="DUF3558"/>
    <property type="match status" value="1"/>
</dbReference>
<reference evidence="2 3" key="1">
    <citation type="submission" date="2020-01" db="EMBL/GenBank/DDBJ databases">
        <title>Insect and environment-associated Actinomycetes.</title>
        <authorList>
            <person name="Currrie C."/>
            <person name="Chevrette M."/>
            <person name="Carlson C."/>
            <person name="Stubbendieck R."/>
            <person name="Wendt-Pienkowski E."/>
        </authorList>
    </citation>
    <scope>NUCLEOTIDE SEQUENCE [LARGE SCALE GENOMIC DNA]</scope>
    <source>
        <strain evidence="2 3">SID8386</strain>
    </source>
</reference>
<evidence type="ECO:0000256" key="1">
    <source>
        <dbReference type="SAM" id="MobiDB-lite"/>
    </source>
</evidence>
<protein>
    <submittedName>
        <fullName evidence="2">DUF3558 domain-containing protein</fullName>
    </submittedName>
</protein>
<feature type="compositionally biased region" description="Low complexity" evidence="1">
    <location>
        <begin position="14"/>
        <end position="38"/>
    </location>
</feature>
<evidence type="ECO:0000313" key="3">
    <source>
        <dbReference type="Proteomes" id="UP000470404"/>
    </source>
</evidence>
<name>A0ABX0BZY0_9PSEU</name>
<dbReference type="EMBL" id="JAAGNC010000151">
    <property type="protein sequence ID" value="NEC59759.1"/>
    <property type="molecule type" value="Genomic_DNA"/>
</dbReference>